<proteinExistence type="predicted"/>
<keyword evidence="2" id="KW-1185">Reference proteome</keyword>
<sequence length="116" mass="12911">MACHEEKKKKNFICEDKQNNNTALLYFTVAAADGIGLLRFQLRLSRGALLNKNLGAKPVSHHLSSCYVFVDGLVRANLYNAGPPANDLHTFMDIKNRNARFIIFRSCLTIAKQGSA</sequence>
<accession>A0ABQ9ZQW5</accession>
<dbReference type="Proteomes" id="UP001234178">
    <property type="component" value="Unassembled WGS sequence"/>
</dbReference>
<organism evidence="1 2">
    <name type="scientific">Daphnia magna</name>
    <dbReference type="NCBI Taxonomy" id="35525"/>
    <lineage>
        <taxon>Eukaryota</taxon>
        <taxon>Metazoa</taxon>
        <taxon>Ecdysozoa</taxon>
        <taxon>Arthropoda</taxon>
        <taxon>Crustacea</taxon>
        <taxon>Branchiopoda</taxon>
        <taxon>Diplostraca</taxon>
        <taxon>Cladocera</taxon>
        <taxon>Anomopoda</taxon>
        <taxon>Daphniidae</taxon>
        <taxon>Daphnia</taxon>
    </lineage>
</organism>
<protein>
    <submittedName>
        <fullName evidence="1">Uncharacterized protein</fullName>
    </submittedName>
</protein>
<name>A0ABQ9ZQW5_9CRUS</name>
<reference evidence="1 2" key="1">
    <citation type="journal article" date="2023" name="Nucleic Acids Res.">
        <title>The hologenome of Daphnia magna reveals possible DNA methylation and microbiome-mediated evolution of the host genome.</title>
        <authorList>
            <person name="Chaturvedi A."/>
            <person name="Li X."/>
            <person name="Dhandapani V."/>
            <person name="Marshall H."/>
            <person name="Kissane S."/>
            <person name="Cuenca-Cambronero M."/>
            <person name="Asole G."/>
            <person name="Calvet F."/>
            <person name="Ruiz-Romero M."/>
            <person name="Marangio P."/>
            <person name="Guigo R."/>
            <person name="Rago D."/>
            <person name="Mirbahai L."/>
            <person name="Eastwood N."/>
            <person name="Colbourne J.K."/>
            <person name="Zhou J."/>
            <person name="Mallon E."/>
            <person name="Orsini L."/>
        </authorList>
    </citation>
    <scope>NUCLEOTIDE SEQUENCE [LARGE SCALE GENOMIC DNA]</scope>
    <source>
        <strain evidence="1">LRV0_1</strain>
    </source>
</reference>
<dbReference type="EMBL" id="JAOYFB010000005">
    <property type="protein sequence ID" value="KAK4015314.1"/>
    <property type="molecule type" value="Genomic_DNA"/>
</dbReference>
<gene>
    <name evidence="1" type="ORF">OUZ56_030295</name>
</gene>
<evidence type="ECO:0000313" key="1">
    <source>
        <dbReference type="EMBL" id="KAK4015314.1"/>
    </source>
</evidence>
<comment type="caution">
    <text evidence="1">The sequence shown here is derived from an EMBL/GenBank/DDBJ whole genome shotgun (WGS) entry which is preliminary data.</text>
</comment>
<evidence type="ECO:0000313" key="2">
    <source>
        <dbReference type="Proteomes" id="UP001234178"/>
    </source>
</evidence>